<dbReference type="GO" id="GO:1903805">
    <property type="term" value="P:L-valine import across plasma membrane"/>
    <property type="evidence" value="ECO:0007669"/>
    <property type="project" value="TreeGrafter"/>
</dbReference>
<dbReference type="GO" id="GO:0015192">
    <property type="term" value="F:L-phenylalanine transmembrane transporter activity"/>
    <property type="evidence" value="ECO:0007669"/>
    <property type="project" value="TreeGrafter"/>
</dbReference>
<keyword evidence="1" id="KW-0813">Transport</keyword>
<dbReference type="GO" id="GO:0005886">
    <property type="term" value="C:plasma membrane"/>
    <property type="evidence" value="ECO:0007669"/>
    <property type="project" value="TreeGrafter"/>
</dbReference>
<keyword evidence="3 5" id="KW-0067">ATP-binding</keyword>
<dbReference type="PANTHER" id="PTHR45772">
    <property type="entry name" value="CONSERVED COMPONENT OF ABC TRANSPORTER FOR NATURAL AMINO ACIDS-RELATED"/>
    <property type="match status" value="1"/>
</dbReference>
<dbReference type="InterPro" id="IPR032823">
    <property type="entry name" value="BCA_ABC_TP_C"/>
</dbReference>
<dbReference type="GO" id="GO:0042941">
    <property type="term" value="P:D-alanine transmembrane transport"/>
    <property type="evidence" value="ECO:0007669"/>
    <property type="project" value="TreeGrafter"/>
</dbReference>
<dbReference type="Proteomes" id="UP000196005">
    <property type="component" value="Chromosome"/>
</dbReference>
<evidence type="ECO:0000256" key="2">
    <source>
        <dbReference type="ARBA" id="ARBA00022741"/>
    </source>
</evidence>
<dbReference type="InterPro" id="IPR051120">
    <property type="entry name" value="ABC_AA/LPS_Transport"/>
</dbReference>
<dbReference type="SMART" id="SM00382">
    <property type="entry name" value="AAA"/>
    <property type="match status" value="1"/>
</dbReference>
<dbReference type="GO" id="GO:0005304">
    <property type="term" value="F:L-valine transmembrane transporter activity"/>
    <property type="evidence" value="ECO:0007669"/>
    <property type="project" value="TreeGrafter"/>
</dbReference>
<dbReference type="OrthoDB" id="5405085at2"/>
<organism evidence="5 6">
    <name type="scientific">Sulfurospirillum diekertiae</name>
    <dbReference type="NCBI Taxonomy" id="1854492"/>
    <lineage>
        <taxon>Bacteria</taxon>
        <taxon>Pseudomonadati</taxon>
        <taxon>Campylobacterota</taxon>
        <taxon>Epsilonproteobacteria</taxon>
        <taxon>Campylobacterales</taxon>
        <taxon>Sulfurospirillaceae</taxon>
        <taxon>Sulfurospirillum</taxon>
    </lineage>
</organism>
<dbReference type="InterPro" id="IPR003439">
    <property type="entry name" value="ABC_transporter-like_ATP-bd"/>
</dbReference>
<dbReference type="InterPro" id="IPR027417">
    <property type="entry name" value="P-loop_NTPase"/>
</dbReference>
<dbReference type="SUPFAM" id="SSF52540">
    <property type="entry name" value="P-loop containing nucleoside triphosphate hydrolases"/>
    <property type="match status" value="1"/>
</dbReference>
<dbReference type="GO" id="GO:0015808">
    <property type="term" value="P:L-alanine transport"/>
    <property type="evidence" value="ECO:0007669"/>
    <property type="project" value="TreeGrafter"/>
</dbReference>
<dbReference type="Gene3D" id="3.40.50.300">
    <property type="entry name" value="P-loop containing nucleotide triphosphate hydrolases"/>
    <property type="match status" value="1"/>
</dbReference>
<keyword evidence="5" id="KW-0378">Hydrolase</keyword>
<proteinExistence type="predicted"/>
<reference evidence="6" key="1">
    <citation type="submission" date="2017-05" db="EMBL/GenBank/DDBJ databases">
        <title>Dechlorination kinetics govern the competition between two new strains of the genus Sulfurospirillum.</title>
        <authorList>
            <person name="Buttet G.F."/>
            <person name="Murray A.M."/>
            <person name="Goris T."/>
            <person name="Burion M."/>
            <person name="Lin B."/>
            <person name="Rolle M."/>
            <person name="Maillard J."/>
        </authorList>
    </citation>
    <scope>NUCLEOTIDE SEQUENCE [LARGE SCALE GENOMIC DNA]</scope>
    <source>
        <strain evidence="6">SL2-1</strain>
    </source>
</reference>
<name>A0A1Y0HHL6_9BACT</name>
<dbReference type="GO" id="GO:0016887">
    <property type="term" value="F:ATP hydrolysis activity"/>
    <property type="evidence" value="ECO:0007669"/>
    <property type="project" value="InterPro"/>
</dbReference>
<accession>A0A1Y0HHL6</accession>
<evidence type="ECO:0000256" key="3">
    <source>
        <dbReference type="ARBA" id="ARBA00022840"/>
    </source>
</evidence>
<dbReference type="Pfam" id="PF12399">
    <property type="entry name" value="BCA_ABC_TP_C"/>
    <property type="match status" value="1"/>
</dbReference>
<evidence type="ECO:0000313" key="6">
    <source>
        <dbReference type="Proteomes" id="UP000196005"/>
    </source>
</evidence>
<dbReference type="KEGG" id="suls:Sdiek1_0425"/>
<dbReference type="GO" id="GO:0005524">
    <property type="term" value="F:ATP binding"/>
    <property type="evidence" value="ECO:0007669"/>
    <property type="project" value="UniProtKB-KW"/>
</dbReference>
<evidence type="ECO:0000313" key="5">
    <source>
        <dbReference type="EMBL" id="ARU47607.1"/>
    </source>
</evidence>
<feature type="domain" description="ABC transporter" evidence="4">
    <location>
        <begin position="6"/>
        <end position="253"/>
    </location>
</feature>
<sequence length="260" mass="29096">MSEYILEISHVSKYFQGLIAINDLSMKVKKGQIYGIIGPNGAGKTTLFNCITGIYRPEIGKILWKGRDIKGASPDKIAAFGILRTFQTIRLFSEMSVAENIMSGRHIKSQQRWYNGVIPTPAYYKDERANWEKVGELMSFFNLSEYATTPAGDLSYGIQRRIEMARALAAEPELLILDEPAAGLNENETLELTQTIRKIQAMGVTVMMIEHDMDMVMSLCEYITVINFGAKISEGIPSFVQDDPVVVEAYIGSDEDDDDE</sequence>
<evidence type="ECO:0000259" key="4">
    <source>
        <dbReference type="PROSITE" id="PS50893"/>
    </source>
</evidence>
<dbReference type="GO" id="GO:1903806">
    <property type="term" value="P:L-isoleucine import across plasma membrane"/>
    <property type="evidence" value="ECO:0007669"/>
    <property type="project" value="TreeGrafter"/>
</dbReference>
<dbReference type="CDD" id="cd03219">
    <property type="entry name" value="ABC_Mj1267_LivG_branched"/>
    <property type="match status" value="1"/>
</dbReference>
<dbReference type="InterPro" id="IPR003593">
    <property type="entry name" value="AAA+_ATPase"/>
</dbReference>
<dbReference type="Pfam" id="PF00005">
    <property type="entry name" value="ABC_tran"/>
    <property type="match status" value="1"/>
</dbReference>
<dbReference type="PROSITE" id="PS50893">
    <property type="entry name" value="ABC_TRANSPORTER_2"/>
    <property type="match status" value="1"/>
</dbReference>
<dbReference type="FunFam" id="3.40.50.300:FF:000421">
    <property type="entry name" value="Branched-chain amino acid ABC transporter ATP-binding protein"/>
    <property type="match status" value="1"/>
</dbReference>
<keyword evidence="2" id="KW-0547">Nucleotide-binding</keyword>
<keyword evidence="6" id="KW-1185">Reference proteome</keyword>
<dbReference type="PANTHER" id="PTHR45772:SF7">
    <property type="entry name" value="AMINO ACID ABC TRANSPORTER ATP-BINDING PROTEIN"/>
    <property type="match status" value="1"/>
</dbReference>
<dbReference type="GO" id="GO:0015188">
    <property type="term" value="F:L-isoleucine transmembrane transporter activity"/>
    <property type="evidence" value="ECO:0007669"/>
    <property type="project" value="TreeGrafter"/>
</dbReference>
<dbReference type="EC" id="3.6.3.-" evidence="5"/>
<protein>
    <submittedName>
        <fullName evidence="5">Lipopolysaccharide export system ATP-binding protein LptB</fullName>
        <ecNumber evidence="5">3.6.3.-</ecNumber>
    </submittedName>
</protein>
<dbReference type="RefSeq" id="WP_087437683.1">
    <property type="nucleotide sequence ID" value="NZ_CP021416.1"/>
</dbReference>
<gene>
    <name evidence="5" type="ORF">Sdiek1_0425</name>
</gene>
<evidence type="ECO:0000256" key="1">
    <source>
        <dbReference type="ARBA" id="ARBA00022448"/>
    </source>
</evidence>
<dbReference type="EMBL" id="CP021416">
    <property type="protein sequence ID" value="ARU47607.1"/>
    <property type="molecule type" value="Genomic_DNA"/>
</dbReference>
<dbReference type="AlphaFoldDB" id="A0A1Y0HHL6"/>